<dbReference type="Proteomes" id="UP001370490">
    <property type="component" value="Unassembled WGS sequence"/>
</dbReference>
<reference evidence="7 8" key="1">
    <citation type="submission" date="2023-12" db="EMBL/GenBank/DDBJ databases">
        <title>A high-quality genome assembly for Dillenia turbinata (Dilleniales).</title>
        <authorList>
            <person name="Chanderbali A."/>
        </authorList>
    </citation>
    <scope>NUCLEOTIDE SEQUENCE [LARGE SCALE GENOMIC DNA]</scope>
    <source>
        <strain evidence="7">LSX21</strain>
        <tissue evidence="7">Leaf</tissue>
    </source>
</reference>
<organism evidence="7 8">
    <name type="scientific">Dillenia turbinata</name>
    <dbReference type="NCBI Taxonomy" id="194707"/>
    <lineage>
        <taxon>Eukaryota</taxon>
        <taxon>Viridiplantae</taxon>
        <taxon>Streptophyta</taxon>
        <taxon>Embryophyta</taxon>
        <taxon>Tracheophyta</taxon>
        <taxon>Spermatophyta</taxon>
        <taxon>Magnoliopsida</taxon>
        <taxon>eudicotyledons</taxon>
        <taxon>Gunneridae</taxon>
        <taxon>Pentapetalae</taxon>
        <taxon>Dilleniales</taxon>
        <taxon>Dilleniaceae</taxon>
        <taxon>Dillenia</taxon>
    </lineage>
</organism>
<name>A0AAN8Z5G6_9MAGN</name>
<evidence type="ECO:0000313" key="8">
    <source>
        <dbReference type="Proteomes" id="UP001370490"/>
    </source>
</evidence>
<comment type="subcellular location">
    <subcellularLocation>
        <location evidence="1">Membrane</location>
        <topology evidence="1">Single-pass membrane protein</topology>
    </subcellularLocation>
</comment>
<dbReference type="PANTHER" id="PTHR31234">
    <property type="entry name" value="LATE EMBRYOGENESIS ABUNDANT (LEA) HYDROXYPROLINE-RICH GLYCOPROTEIN FAMILY"/>
    <property type="match status" value="1"/>
</dbReference>
<dbReference type="SUPFAM" id="SSF117070">
    <property type="entry name" value="LEA14-like"/>
    <property type="match status" value="1"/>
</dbReference>
<dbReference type="InterPro" id="IPR044839">
    <property type="entry name" value="NDR1-like"/>
</dbReference>
<dbReference type="GO" id="GO:0098542">
    <property type="term" value="P:defense response to other organism"/>
    <property type="evidence" value="ECO:0007669"/>
    <property type="project" value="InterPro"/>
</dbReference>
<evidence type="ECO:0000256" key="4">
    <source>
        <dbReference type="ARBA" id="ARBA00023136"/>
    </source>
</evidence>
<sequence length="207" mass="22934">MGSVEPIPPTEKRRKNCCCKCLCCTIATFILLIVAIAISGLVVYIVFQPKLPKYSIDNLKVADFKFNYNMTLYARFTVKMRARNPNDKIGIYYEKGSHLGVWYTNTKLCGGSLPKFYQGHRNTTVLNVTLTGRTNDASALMTALQDSQQTGQVPLVLKVDVPVAVELGKLKLRAVRLVVTCQLVADSLSANNMITITASNCKLRPKL</sequence>
<evidence type="ECO:0000256" key="5">
    <source>
        <dbReference type="SAM" id="Phobius"/>
    </source>
</evidence>
<dbReference type="PANTHER" id="PTHR31234:SF72">
    <property type="entry name" value="NDR1_HIN1-LIKE PROTEIN 6"/>
    <property type="match status" value="1"/>
</dbReference>
<feature type="transmembrane region" description="Helical" evidence="5">
    <location>
        <begin position="21"/>
        <end position="47"/>
    </location>
</feature>
<evidence type="ECO:0000256" key="1">
    <source>
        <dbReference type="ARBA" id="ARBA00004167"/>
    </source>
</evidence>
<keyword evidence="8" id="KW-1185">Reference proteome</keyword>
<evidence type="ECO:0000313" key="7">
    <source>
        <dbReference type="EMBL" id="KAK6921333.1"/>
    </source>
</evidence>
<keyword evidence="4 5" id="KW-0472">Membrane</keyword>
<proteinExistence type="predicted"/>
<feature type="domain" description="Late embryogenesis abundant protein LEA-2 subgroup" evidence="6">
    <location>
        <begin position="80"/>
        <end position="180"/>
    </location>
</feature>
<gene>
    <name evidence="7" type="ORF">RJ641_015011</name>
</gene>
<protein>
    <submittedName>
        <fullName evidence="7">Late embryogenesis abundant protein, LEA_2 subgroup</fullName>
    </submittedName>
</protein>
<evidence type="ECO:0000256" key="2">
    <source>
        <dbReference type="ARBA" id="ARBA00022692"/>
    </source>
</evidence>
<dbReference type="GO" id="GO:0005886">
    <property type="term" value="C:plasma membrane"/>
    <property type="evidence" value="ECO:0007669"/>
    <property type="project" value="TreeGrafter"/>
</dbReference>
<evidence type="ECO:0000256" key="3">
    <source>
        <dbReference type="ARBA" id="ARBA00022989"/>
    </source>
</evidence>
<dbReference type="AlphaFoldDB" id="A0AAN8Z5G6"/>
<dbReference type="InterPro" id="IPR004864">
    <property type="entry name" value="LEA_2"/>
</dbReference>
<evidence type="ECO:0000259" key="6">
    <source>
        <dbReference type="Pfam" id="PF03168"/>
    </source>
</evidence>
<keyword evidence="3 5" id="KW-1133">Transmembrane helix</keyword>
<comment type="caution">
    <text evidence="7">The sequence shown here is derived from an EMBL/GenBank/DDBJ whole genome shotgun (WGS) entry which is preliminary data.</text>
</comment>
<dbReference type="EMBL" id="JBAMMX010000020">
    <property type="protein sequence ID" value="KAK6921333.1"/>
    <property type="molecule type" value="Genomic_DNA"/>
</dbReference>
<keyword evidence="2 5" id="KW-0812">Transmembrane</keyword>
<accession>A0AAN8Z5G6</accession>
<dbReference type="Pfam" id="PF03168">
    <property type="entry name" value="LEA_2"/>
    <property type="match status" value="1"/>
</dbReference>